<reference evidence="2 3" key="1">
    <citation type="journal article" date="2012" name="Genome Biol.">
        <title>Genome and low-iron response of an oceanic diatom adapted to chronic iron limitation.</title>
        <authorList>
            <person name="Lommer M."/>
            <person name="Specht M."/>
            <person name="Roy A.S."/>
            <person name="Kraemer L."/>
            <person name="Andreson R."/>
            <person name="Gutowska M.A."/>
            <person name="Wolf J."/>
            <person name="Bergner S.V."/>
            <person name="Schilhabel M.B."/>
            <person name="Klostermeier U.C."/>
            <person name="Beiko R.G."/>
            <person name="Rosenstiel P."/>
            <person name="Hippler M."/>
            <person name="Laroche J."/>
        </authorList>
    </citation>
    <scope>NUCLEOTIDE SEQUENCE [LARGE SCALE GENOMIC DNA]</scope>
    <source>
        <strain evidence="2 3">CCMP1005</strain>
    </source>
</reference>
<keyword evidence="3" id="KW-1185">Reference proteome</keyword>
<gene>
    <name evidence="2" type="ORF">THAOC_26159</name>
</gene>
<proteinExistence type="predicted"/>
<dbReference type="Proteomes" id="UP000266841">
    <property type="component" value="Unassembled WGS sequence"/>
</dbReference>
<comment type="caution">
    <text evidence="2">The sequence shown here is derived from an EMBL/GenBank/DDBJ whole genome shotgun (WGS) entry which is preliminary data.</text>
</comment>
<evidence type="ECO:0000313" key="3">
    <source>
        <dbReference type="Proteomes" id="UP000266841"/>
    </source>
</evidence>
<protein>
    <submittedName>
        <fullName evidence="2">Uncharacterized protein</fullName>
    </submittedName>
</protein>
<name>K0RMB1_THAOC</name>
<sequence>MSPTVYNIKVRPPDSPDRRDVWKLDGVSLDWVGWANGAARGSGGERNTTSDSSVAALRFCNGSGQLCRGAVGPGSRFMAGNRLKMALGETATKSSRKRAASSSEDAAEKDAAEGECKRTKLPPPGRTIRDALPDSLVAAVCDFLTVPSRLMTALALGGRNGGSIGGTAV</sequence>
<dbReference type="AlphaFoldDB" id="K0RMB1"/>
<organism evidence="2 3">
    <name type="scientific">Thalassiosira oceanica</name>
    <name type="common">Marine diatom</name>
    <dbReference type="NCBI Taxonomy" id="159749"/>
    <lineage>
        <taxon>Eukaryota</taxon>
        <taxon>Sar</taxon>
        <taxon>Stramenopiles</taxon>
        <taxon>Ochrophyta</taxon>
        <taxon>Bacillariophyta</taxon>
        <taxon>Coscinodiscophyceae</taxon>
        <taxon>Thalassiosirophycidae</taxon>
        <taxon>Thalassiosirales</taxon>
        <taxon>Thalassiosiraceae</taxon>
        <taxon>Thalassiosira</taxon>
    </lineage>
</organism>
<feature type="compositionally biased region" description="Basic and acidic residues" evidence="1">
    <location>
        <begin position="106"/>
        <end position="118"/>
    </location>
</feature>
<feature type="non-terminal residue" evidence="2">
    <location>
        <position position="169"/>
    </location>
</feature>
<feature type="region of interest" description="Disordered" evidence="1">
    <location>
        <begin position="88"/>
        <end position="129"/>
    </location>
</feature>
<accession>K0RMB1</accession>
<evidence type="ECO:0000313" key="2">
    <source>
        <dbReference type="EMBL" id="EJK54240.1"/>
    </source>
</evidence>
<evidence type="ECO:0000256" key="1">
    <source>
        <dbReference type="SAM" id="MobiDB-lite"/>
    </source>
</evidence>
<dbReference type="EMBL" id="AGNL01036140">
    <property type="protein sequence ID" value="EJK54240.1"/>
    <property type="molecule type" value="Genomic_DNA"/>
</dbReference>